<evidence type="ECO:0000256" key="2">
    <source>
        <dbReference type="ARBA" id="ARBA00022692"/>
    </source>
</evidence>
<feature type="transmembrane region" description="Helical" evidence="7">
    <location>
        <begin position="12"/>
        <end position="33"/>
    </location>
</feature>
<feature type="domain" description="ABC transporter" evidence="8">
    <location>
        <begin position="453"/>
        <end position="683"/>
    </location>
</feature>
<dbReference type="Proteomes" id="UP001186944">
    <property type="component" value="Unassembled WGS sequence"/>
</dbReference>
<dbReference type="GO" id="GO:0016020">
    <property type="term" value="C:membrane"/>
    <property type="evidence" value="ECO:0007669"/>
    <property type="project" value="UniProtKB-SubCell"/>
</dbReference>
<keyword evidence="6 7" id="KW-0472">Membrane</keyword>
<dbReference type="Pfam" id="PF12698">
    <property type="entry name" value="ABC2_membrane_3"/>
    <property type="match status" value="1"/>
</dbReference>
<dbReference type="PANTHER" id="PTHR19229">
    <property type="entry name" value="ATP-BINDING CASSETTE TRANSPORTER SUBFAMILY A ABCA"/>
    <property type="match status" value="1"/>
</dbReference>
<dbReference type="GO" id="GO:0140359">
    <property type="term" value="F:ABC-type transporter activity"/>
    <property type="evidence" value="ECO:0007669"/>
    <property type="project" value="InterPro"/>
</dbReference>
<keyword evidence="2 7" id="KW-0812">Transmembrane</keyword>
<dbReference type="GO" id="GO:0005524">
    <property type="term" value="F:ATP binding"/>
    <property type="evidence" value="ECO:0007669"/>
    <property type="project" value="UniProtKB-KW"/>
</dbReference>
<dbReference type="Gene3D" id="3.40.50.300">
    <property type="entry name" value="P-loop containing nucleotide triphosphate hydrolases"/>
    <property type="match status" value="1"/>
</dbReference>
<evidence type="ECO:0000313" key="10">
    <source>
        <dbReference type="Proteomes" id="UP001186944"/>
    </source>
</evidence>
<evidence type="ECO:0000256" key="5">
    <source>
        <dbReference type="ARBA" id="ARBA00022989"/>
    </source>
</evidence>
<protein>
    <recommendedName>
        <fullName evidence="8">ABC transporter domain-containing protein</fullName>
    </recommendedName>
</protein>
<name>A0AA88YKZ0_PINIB</name>
<sequence>MFIKKVIHTWRNRIVTFVQFCLPILFTIFALLVEGTSPGYTEEPALVLNLSPFGTYTTLARDGAASTTIDDTYKTLFCTGCVTDISSSSSFDTGSLSIMTSTGITTFSSNYIIGADFNASSTFIAFFNGEPYHSPAVALNFLNNALLQSITSSSTKSISVTNYPFDRDLSDNANSRMNGAKHLQKVSGVGSFVFWLSTFAWDYINYVAPSLICIIVFAAYNTDEYSGGSPSRIGLVFWLFVTYGWTCLPFIYIFSFAFKTPAGGMVAMTLLNIVTGLATLIAVFVLSIPSLGTEDIAKALDWVFAALIPHYNLGLGIMNVYVNYNYLKTCEDAGYQTTCASGTSTSPCCDYCTSNCLTFTDNYLDMASPGIGKNLLFMSLQGLVFFIIILLAEYQVFTRIMYSISKPKNRSAVGSIEDLGESSAMGQRDDDVVNEEKRINQTAITTLMGTDKLIVKNISKYYGNFHAVQNVSVGVASQECFGLLGQNGAGKTTTFKMLTGDEMISSGSAYLEHHDVKTAIKQVQKNLGYCPQFDGLIEQMTGREILYMFARLRGVQEAMIKSTVDALVKALMLEKHADRECGTYSGGNKRKLSTAMALIGDPPFIFLDEPTTGMDPGARRQLWNVLSQIRASGRTLVLTSHSMEECDALCTRIVIMVNEKFPNSAVFDNHQGYLHFQIPDSGVSLSQVFGVMETCLERFKFEDYSVHQTTLEQVFLQFTRDQHLADDRKKKGGCCGCL</sequence>
<feature type="transmembrane region" description="Helical" evidence="7">
    <location>
        <begin position="233"/>
        <end position="258"/>
    </location>
</feature>
<dbReference type="SMART" id="SM00382">
    <property type="entry name" value="AAA"/>
    <property type="match status" value="1"/>
</dbReference>
<evidence type="ECO:0000256" key="4">
    <source>
        <dbReference type="ARBA" id="ARBA00022840"/>
    </source>
</evidence>
<evidence type="ECO:0000256" key="7">
    <source>
        <dbReference type="SAM" id="Phobius"/>
    </source>
</evidence>
<evidence type="ECO:0000256" key="1">
    <source>
        <dbReference type="ARBA" id="ARBA00004141"/>
    </source>
</evidence>
<evidence type="ECO:0000313" key="9">
    <source>
        <dbReference type="EMBL" id="KAK3103182.1"/>
    </source>
</evidence>
<evidence type="ECO:0000256" key="6">
    <source>
        <dbReference type="ARBA" id="ARBA00023136"/>
    </source>
</evidence>
<dbReference type="GO" id="GO:0005319">
    <property type="term" value="F:lipid transporter activity"/>
    <property type="evidence" value="ECO:0007669"/>
    <property type="project" value="TreeGrafter"/>
</dbReference>
<keyword evidence="3" id="KW-0547">Nucleotide-binding</keyword>
<feature type="transmembrane region" description="Helical" evidence="7">
    <location>
        <begin position="264"/>
        <end position="288"/>
    </location>
</feature>
<evidence type="ECO:0000259" key="8">
    <source>
        <dbReference type="PROSITE" id="PS50893"/>
    </source>
</evidence>
<dbReference type="FunFam" id="3.40.50.300:FF:002470">
    <property type="entry name" value="ABC transporter, putative"/>
    <property type="match status" value="1"/>
</dbReference>
<dbReference type="InterPro" id="IPR026082">
    <property type="entry name" value="ABCA"/>
</dbReference>
<keyword evidence="10" id="KW-1185">Reference proteome</keyword>
<dbReference type="InterPro" id="IPR056264">
    <property type="entry name" value="R2_ABCA1-4-like"/>
</dbReference>
<dbReference type="PROSITE" id="PS50893">
    <property type="entry name" value="ABC_TRANSPORTER_2"/>
    <property type="match status" value="1"/>
</dbReference>
<dbReference type="GO" id="GO:0016887">
    <property type="term" value="F:ATP hydrolysis activity"/>
    <property type="evidence" value="ECO:0007669"/>
    <property type="project" value="InterPro"/>
</dbReference>
<keyword evidence="4" id="KW-0067">ATP-binding</keyword>
<dbReference type="EMBL" id="VSWD01000005">
    <property type="protein sequence ID" value="KAK3103182.1"/>
    <property type="molecule type" value="Genomic_DNA"/>
</dbReference>
<comment type="caution">
    <text evidence="9">The sequence shown here is derived from an EMBL/GenBank/DDBJ whole genome shotgun (WGS) entry which is preliminary data.</text>
</comment>
<accession>A0AA88YKZ0</accession>
<comment type="subcellular location">
    <subcellularLocation>
        <location evidence="1">Membrane</location>
        <topology evidence="1">Multi-pass membrane protein</topology>
    </subcellularLocation>
</comment>
<dbReference type="CDD" id="cd03263">
    <property type="entry name" value="ABC_subfamily_A"/>
    <property type="match status" value="1"/>
</dbReference>
<keyword evidence="5 7" id="KW-1133">Transmembrane helix</keyword>
<organism evidence="9 10">
    <name type="scientific">Pinctada imbricata</name>
    <name type="common">Atlantic pearl-oyster</name>
    <name type="synonym">Pinctada martensii</name>
    <dbReference type="NCBI Taxonomy" id="66713"/>
    <lineage>
        <taxon>Eukaryota</taxon>
        <taxon>Metazoa</taxon>
        <taxon>Spiralia</taxon>
        <taxon>Lophotrochozoa</taxon>
        <taxon>Mollusca</taxon>
        <taxon>Bivalvia</taxon>
        <taxon>Autobranchia</taxon>
        <taxon>Pteriomorphia</taxon>
        <taxon>Pterioida</taxon>
        <taxon>Pterioidea</taxon>
        <taxon>Pteriidae</taxon>
        <taxon>Pinctada</taxon>
    </lineage>
</organism>
<dbReference type="AlphaFoldDB" id="A0AA88YKZ0"/>
<feature type="transmembrane region" description="Helical" evidence="7">
    <location>
        <begin position="300"/>
        <end position="322"/>
    </location>
</feature>
<dbReference type="InterPro" id="IPR003439">
    <property type="entry name" value="ABC_transporter-like_ATP-bd"/>
</dbReference>
<dbReference type="InterPro" id="IPR013525">
    <property type="entry name" value="ABC2_TM"/>
</dbReference>
<feature type="transmembrane region" description="Helical" evidence="7">
    <location>
        <begin position="375"/>
        <end position="397"/>
    </location>
</feature>
<dbReference type="InterPro" id="IPR003593">
    <property type="entry name" value="AAA+_ATPase"/>
</dbReference>
<dbReference type="InterPro" id="IPR027417">
    <property type="entry name" value="P-loop_NTPase"/>
</dbReference>
<dbReference type="Pfam" id="PF00005">
    <property type="entry name" value="ABC_tran"/>
    <property type="match status" value="1"/>
</dbReference>
<dbReference type="SUPFAM" id="SSF52540">
    <property type="entry name" value="P-loop containing nucleoside triphosphate hydrolases"/>
    <property type="match status" value="1"/>
</dbReference>
<reference evidence="9" key="1">
    <citation type="submission" date="2019-08" db="EMBL/GenBank/DDBJ databases">
        <title>The improved chromosome-level genome for the pearl oyster Pinctada fucata martensii using PacBio sequencing and Hi-C.</title>
        <authorList>
            <person name="Zheng Z."/>
        </authorList>
    </citation>
    <scope>NUCLEOTIDE SEQUENCE</scope>
    <source>
        <strain evidence="9">ZZ-2019</strain>
        <tissue evidence="9">Adductor muscle</tissue>
    </source>
</reference>
<dbReference type="Pfam" id="PF23321">
    <property type="entry name" value="R1_ABCA1"/>
    <property type="match status" value="1"/>
</dbReference>
<gene>
    <name evidence="9" type="ORF">FSP39_017082</name>
</gene>
<feature type="transmembrane region" description="Helical" evidence="7">
    <location>
        <begin position="203"/>
        <end position="221"/>
    </location>
</feature>
<evidence type="ECO:0000256" key="3">
    <source>
        <dbReference type="ARBA" id="ARBA00022741"/>
    </source>
</evidence>
<dbReference type="PANTHER" id="PTHR19229:SF250">
    <property type="entry name" value="ABC TRANSPORTER DOMAIN-CONTAINING PROTEIN-RELATED"/>
    <property type="match status" value="1"/>
</dbReference>
<proteinExistence type="predicted"/>